<organism evidence="1 2">
    <name type="scientific">Suillus luteus UH-Slu-Lm8-n1</name>
    <dbReference type="NCBI Taxonomy" id="930992"/>
    <lineage>
        <taxon>Eukaryota</taxon>
        <taxon>Fungi</taxon>
        <taxon>Dikarya</taxon>
        <taxon>Basidiomycota</taxon>
        <taxon>Agaricomycotina</taxon>
        <taxon>Agaricomycetes</taxon>
        <taxon>Agaricomycetidae</taxon>
        <taxon>Boletales</taxon>
        <taxon>Suillineae</taxon>
        <taxon>Suillaceae</taxon>
        <taxon>Suillus</taxon>
    </lineage>
</organism>
<dbReference type="AlphaFoldDB" id="A0A0D0B789"/>
<dbReference type="EMBL" id="KN835242">
    <property type="protein sequence ID" value="KIK42317.1"/>
    <property type="molecule type" value="Genomic_DNA"/>
</dbReference>
<name>A0A0D0B789_9AGAM</name>
<keyword evidence="2" id="KW-1185">Reference proteome</keyword>
<evidence type="ECO:0000313" key="1">
    <source>
        <dbReference type="EMBL" id="KIK42317.1"/>
    </source>
</evidence>
<accession>A0A0D0B789</accession>
<dbReference type="InParanoid" id="A0A0D0B789"/>
<dbReference type="Proteomes" id="UP000054485">
    <property type="component" value="Unassembled WGS sequence"/>
</dbReference>
<reference evidence="2" key="2">
    <citation type="submission" date="2015-01" db="EMBL/GenBank/DDBJ databases">
        <title>Evolutionary Origins and Diversification of the Mycorrhizal Mutualists.</title>
        <authorList>
            <consortium name="DOE Joint Genome Institute"/>
            <consortium name="Mycorrhizal Genomics Consortium"/>
            <person name="Kohler A."/>
            <person name="Kuo A."/>
            <person name="Nagy L.G."/>
            <person name="Floudas D."/>
            <person name="Copeland A."/>
            <person name="Barry K.W."/>
            <person name="Cichocki N."/>
            <person name="Veneault-Fourrey C."/>
            <person name="LaButti K."/>
            <person name="Lindquist E.A."/>
            <person name="Lipzen A."/>
            <person name="Lundell T."/>
            <person name="Morin E."/>
            <person name="Murat C."/>
            <person name="Riley R."/>
            <person name="Ohm R."/>
            <person name="Sun H."/>
            <person name="Tunlid A."/>
            <person name="Henrissat B."/>
            <person name="Grigoriev I.V."/>
            <person name="Hibbett D.S."/>
            <person name="Martin F."/>
        </authorList>
    </citation>
    <scope>NUCLEOTIDE SEQUENCE [LARGE SCALE GENOMIC DNA]</scope>
    <source>
        <strain evidence="2">UH-Slu-Lm8-n1</strain>
    </source>
</reference>
<dbReference type="HOGENOM" id="CLU_3051953_0_0_1"/>
<reference evidence="1 2" key="1">
    <citation type="submission" date="2014-04" db="EMBL/GenBank/DDBJ databases">
        <authorList>
            <consortium name="DOE Joint Genome Institute"/>
            <person name="Kuo A."/>
            <person name="Ruytinx J."/>
            <person name="Rineau F."/>
            <person name="Colpaert J."/>
            <person name="Kohler A."/>
            <person name="Nagy L.G."/>
            <person name="Floudas D."/>
            <person name="Copeland A."/>
            <person name="Barry K.W."/>
            <person name="Cichocki N."/>
            <person name="Veneault-Fourrey C."/>
            <person name="LaButti K."/>
            <person name="Lindquist E.A."/>
            <person name="Lipzen A."/>
            <person name="Lundell T."/>
            <person name="Morin E."/>
            <person name="Murat C."/>
            <person name="Sun H."/>
            <person name="Tunlid A."/>
            <person name="Henrissat B."/>
            <person name="Grigoriev I.V."/>
            <person name="Hibbett D.S."/>
            <person name="Martin F."/>
            <person name="Nordberg H.P."/>
            <person name="Cantor M.N."/>
            <person name="Hua S.X."/>
        </authorList>
    </citation>
    <scope>NUCLEOTIDE SEQUENCE [LARGE SCALE GENOMIC DNA]</scope>
    <source>
        <strain evidence="1 2">UH-Slu-Lm8-n1</strain>
    </source>
</reference>
<sequence length="54" mass="6097">MSESPNIALLSVHRRATDRGAQTTNCSSQTVVDAHWFKGRGKLCCCHRDRRIII</sequence>
<protein>
    <submittedName>
        <fullName evidence="1">Uncharacterized protein</fullName>
    </submittedName>
</protein>
<proteinExistence type="predicted"/>
<gene>
    <name evidence="1" type="ORF">CY34DRAFT_805061</name>
</gene>
<evidence type="ECO:0000313" key="2">
    <source>
        <dbReference type="Proteomes" id="UP000054485"/>
    </source>
</evidence>